<evidence type="ECO:0000256" key="4">
    <source>
        <dbReference type="ARBA" id="ARBA00023136"/>
    </source>
</evidence>
<dbReference type="InterPro" id="IPR010445">
    <property type="entry name" value="LapA_dom"/>
</dbReference>
<gene>
    <name evidence="8" type="ORF">SAMN05428963_10539</name>
</gene>
<feature type="transmembrane region" description="Helical" evidence="6">
    <location>
        <begin position="46"/>
        <end position="72"/>
    </location>
</feature>
<dbReference type="RefSeq" id="WP_078707959.1">
    <property type="nucleotide sequence ID" value="NZ_FUXL01000005.1"/>
</dbReference>
<dbReference type="OrthoDB" id="7908628at2"/>
<feature type="domain" description="Lipopolysaccharide assembly protein A" evidence="7">
    <location>
        <begin position="43"/>
        <end position="92"/>
    </location>
</feature>
<dbReference type="GO" id="GO:0005886">
    <property type="term" value="C:plasma membrane"/>
    <property type="evidence" value="ECO:0007669"/>
    <property type="project" value="InterPro"/>
</dbReference>
<feature type="compositionally biased region" description="Basic and acidic residues" evidence="5">
    <location>
        <begin position="86"/>
        <end position="108"/>
    </location>
</feature>
<keyword evidence="3 6" id="KW-1133">Transmembrane helix</keyword>
<evidence type="ECO:0000256" key="6">
    <source>
        <dbReference type="SAM" id="Phobius"/>
    </source>
</evidence>
<evidence type="ECO:0000259" key="7">
    <source>
        <dbReference type="Pfam" id="PF06305"/>
    </source>
</evidence>
<dbReference type="STRING" id="1365950.SAMN05428963_10539"/>
<name>A0A1T4QGP4_9HYPH</name>
<protein>
    <recommendedName>
        <fullName evidence="7">Lipopolysaccharide assembly protein A domain-containing protein</fullName>
    </recommendedName>
</protein>
<evidence type="ECO:0000256" key="5">
    <source>
        <dbReference type="SAM" id="MobiDB-lite"/>
    </source>
</evidence>
<keyword evidence="4 6" id="KW-0472">Membrane</keyword>
<keyword evidence="9" id="KW-1185">Reference proteome</keyword>
<keyword evidence="1" id="KW-1003">Cell membrane</keyword>
<sequence>MVSKVISFVILVPIAVVLIIFCVANREMTTLSLDPLGTLPQLQLSAPLFVLLMGFLIVGVFLGGIGTFVTQAHYRRAAFRRKHELERARNEAEEARERARRMRAERDQLAASAGGGTALAPTRTA</sequence>
<dbReference type="Pfam" id="PF06305">
    <property type="entry name" value="LapA_dom"/>
    <property type="match status" value="1"/>
</dbReference>
<evidence type="ECO:0000313" key="8">
    <source>
        <dbReference type="EMBL" id="SKA02889.1"/>
    </source>
</evidence>
<reference evidence="9" key="1">
    <citation type="submission" date="2017-02" db="EMBL/GenBank/DDBJ databases">
        <authorList>
            <person name="Varghese N."/>
            <person name="Submissions S."/>
        </authorList>
    </citation>
    <scope>NUCLEOTIDE SEQUENCE [LARGE SCALE GENOMIC DNA]</scope>
    <source>
        <strain evidence="9">USBA 369</strain>
    </source>
</reference>
<organism evidence="8 9">
    <name type="scientific">Consotaella salsifontis</name>
    <dbReference type="NCBI Taxonomy" id="1365950"/>
    <lineage>
        <taxon>Bacteria</taxon>
        <taxon>Pseudomonadati</taxon>
        <taxon>Pseudomonadota</taxon>
        <taxon>Alphaproteobacteria</taxon>
        <taxon>Hyphomicrobiales</taxon>
        <taxon>Aurantimonadaceae</taxon>
        <taxon>Consotaella</taxon>
    </lineage>
</organism>
<dbReference type="AlphaFoldDB" id="A0A1T4QGP4"/>
<dbReference type="EMBL" id="FUXL01000005">
    <property type="protein sequence ID" value="SKA02889.1"/>
    <property type="molecule type" value="Genomic_DNA"/>
</dbReference>
<feature type="region of interest" description="Disordered" evidence="5">
    <location>
        <begin position="86"/>
        <end position="125"/>
    </location>
</feature>
<feature type="transmembrane region" description="Helical" evidence="6">
    <location>
        <begin position="5"/>
        <end position="26"/>
    </location>
</feature>
<accession>A0A1T4QGP4</accession>
<evidence type="ECO:0000256" key="1">
    <source>
        <dbReference type="ARBA" id="ARBA00022475"/>
    </source>
</evidence>
<evidence type="ECO:0000313" key="9">
    <source>
        <dbReference type="Proteomes" id="UP000190135"/>
    </source>
</evidence>
<evidence type="ECO:0000256" key="3">
    <source>
        <dbReference type="ARBA" id="ARBA00022989"/>
    </source>
</evidence>
<dbReference type="Proteomes" id="UP000190135">
    <property type="component" value="Unassembled WGS sequence"/>
</dbReference>
<proteinExistence type="predicted"/>
<evidence type="ECO:0000256" key="2">
    <source>
        <dbReference type="ARBA" id="ARBA00022692"/>
    </source>
</evidence>
<keyword evidence="2 6" id="KW-0812">Transmembrane</keyword>